<reference evidence="5" key="1">
    <citation type="submission" date="2009-09" db="EMBL/GenBank/DDBJ databases">
        <title>The complete chromosome of Sebaldella termitidis ATCC 33386.</title>
        <authorList>
            <consortium name="US DOE Joint Genome Institute (JGI-PGF)"/>
            <person name="Lucas S."/>
            <person name="Copeland A."/>
            <person name="Lapidus A."/>
            <person name="Glavina del Rio T."/>
            <person name="Dalin E."/>
            <person name="Tice H."/>
            <person name="Bruce D."/>
            <person name="Goodwin L."/>
            <person name="Pitluck S."/>
            <person name="Kyrpides N."/>
            <person name="Mavromatis K."/>
            <person name="Ivanova N."/>
            <person name="Mikhailova N."/>
            <person name="Sims D."/>
            <person name="Meincke L."/>
            <person name="Brettin T."/>
            <person name="Detter J.C."/>
            <person name="Han C."/>
            <person name="Larimer F."/>
            <person name="Land M."/>
            <person name="Hauser L."/>
            <person name="Markowitz V."/>
            <person name="Cheng J.F."/>
            <person name="Hugenholtz P."/>
            <person name="Woyke T."/>
            <person name="Wu D."/>
            <person name="Eisen J.A."/>
        </authorList>
    </citation>
    <scope>NUCLEOTIDE SEQUENCE [LARGE SCALE GENOMIC DNA]</scope>
    <source>
        <strain evidence="5">ATCC 33386 / NCTC 11300</strain>
    </source>
</reference>
<dbReference type="GO" id="GO:0003700">
    <property type="term" value="F:DNA-binding transcription factor activity"/>
    <property type="evidence" value="ECO:0007669"/>
    <property type="project" value="InterPro"/>
</dbReference>
<dbReference type="InterPro" id="IPR051534">
    <property type="entry name" value="CBASS_pafABC_assoc_protein"/>
</dbReference>
<dbReference type="Pfam" id="PF13280">
    <property type="entry name" value="WYL"/>
    <property type="match status" value="1"/>
</dbReference>
<evidence type="ECO:0000256" key="2">
    <source>
        <dbReference type="ARBA" id="ARBA00023163"/>
    </source>
</evidence>
<reference evidence="4 5" key="2">
    <citation type="journal article" date="2010" name="Stand. Genomic Sci.">
        <title>Complete genome sequence of Sebaldella termitidis type strain (NCTC 11300).</title>
        <authorList>
            <person name="Harmon-Smith M."/>
            <person name="Celia L."/>
            <person name="Chertkov O."/>
            <person name="Lapidus A."/>
            <person name="Copeland A."/>
            <person name="Glavina Del Rio T."/>
            <person name="Nolan M."/>
            <person name="Lucas S."/>
            <person name="Tice H."/>
            <person name="Cheng J.F."/>
            <person name="Han C."/>
            <person name="Detter J.C."/>
            <person name="Bruce D."/>
            <person name="Goodwin L."/>
            <person name="Pitluck S."/>
            <person name="Pati A."/>
            <person name="Liolios K."/>
            <person name="Ivanova N."/>
            <person name="Mavromatis K."/>
            <person name="Mikhailova N."/>
            <person name="Chen A."/>
            <person name="Palaniappan K."/>
            <person name="Land M."/>
            <person name="Hauser L."/>
            <person name="Chang Y.J."/>
            <person name="Jeffries C.D."/>
            <person name="Brettin T."/>
            <person name="Goker M."/>
            <person name="Beck B."/>
            <person name="Bristow J."/>
            <person name="Eisen J.A."/>
            <person name="Markowitz V."/>
            <person name="Hugenholtz P."/>
            <person name="Kyrpides N.C."/>
            <person name="Klenk H.P."/>
            <person name="Chen F."/>
        </authorList>
    </citation>
    <scope>NUCLEOTIDE SEQUENCE [LARGE SCALE GENOMIC DNA]</scope>
    <source>
        <strain evidence="5">ATCC 33386 / NCTC 11300</strain>
    </source>
</reference>
<dbReference type="KEGG" id="str:Sterm_3646"/>
<evidence type="ECO:0000313" key="5">
    <source>
        <dbReference type="Proteomes" id="UP000000845"/>
    </source>
</evidence>
<dbReference type="PANTHER" id="PTHR34580:SF1">
    <property type="entry name" value="PROTEIN PAFC"/>
    <property type="match status" value="1"/>
</dbReference>
<dbReference type="InterPro" id="IPR036390">
    <property type="entry name" value="WH_DNA-bd_sf"/>
</dbReference>
<name>D1ARJ4_SEBTE</name>
<protein>
    <submittedName>
        <fullName evidence="4">Helix-turn-helix type 11 domain protein</fullName>
    </submittedName>
</protein>
<dbReference type="PANTHER" id="PTHR34580">
    <property type="match status" value="1"/>
</dbReference>
<dbReference type="AlphaFoldDB" id="D1ARJ4"/>
<dbReference type="InterPro" id="IPR057727">
    <property type="entry name" value="WCX_dom"/>
</dbReference>
<dbReference type="InterPro" id="IPR001034">
    <property type="entry name" value="DeoR_HTH"/>
</dbReference>
<dbReference type="InterPro" id="IPR026881">
    <property type="entry name" value="WYL_dom"/>
</dbReference>
<feature type="domain" description="HTH deoR-type" evidence="3">
    <location>
        <begin position="2"/>
        <end position="57"/>
    </location>
</feature>
<dbReference type="HOGENOM" id="CLU_041141_5_1_0"/>
<dbReference type="PIRSF" id="PIRSF016838">
    <property type="entry name" value="PafC"/>
    <property type="match status" value="1"/>
</dbReference>
<evidence type="ECO:0000256" key="1">
    <source>
        <dbReference type="ARBA" id="ARBA00023015"/>
    </source>
</evidence>
<dbReference type="InterPro" id="IPR036388">
    <property type="entry name" value="WH-like_DNA-bd_sf"/>
</dbReference>
<organism evidence="4 5">
    <name type="scientific">Sebaldella termitidis (strain ATCC 33386 / NCTC 11300)</name>
    <dbReference type="NCBI Taxonomy" id="526218"/>
    <lineage>
        <taxon>Bacteria</taxon>
        <taxon>Fusobacteriati</taxon>
        <taxon>Fusobacteriota</taxon>
        <taxon>Fusobacteriia</taxon>
        <taxon>Fusobacteriales</taxon>
        <taxon>Leptotrichiaceae</taxon>
        <taxon>Sebaldella</taxon>
    </lineage>
</organism>
<proteinExistence type="predicted"/>
<dbReference type="RefSeq" id="WP_012863062.1">
    <property type="nucleotide sequence ID" value="NC_013517.1"/>
</dbReference>
<keyword evidence="5" id="KW-1185">Reference proteome</keyword>
<dbReference type="PROSITE" id="PS51000">
    <property type="entry name" value="HTH_DEOR_2"/>
    <property type="match status" value="1"/>
</dbReference>
<evidence type="ECO:0000259" key="3">
    <source>
        <dbReference type="PROSITE" id="PS51000"/>
    </source>
</evidence>
<dbReference type="EMBL" id="CP001739">
    <property type="protein sequence ID" value="ACZ10480.1"/>
    <property type="molecule type" value="Genomic_DNA"/>
</dbReference>
<dbReference type="SUPFAM" id="SSF46785">
    <property type="entry name" value="Winged helix' DNA-binding domain"/>
    <property type="match status" value="1"/>
</dbReference>
<accession>D1ARJ4</accession>
<dbReference type="PROSITE" id="PS52050">
    <property type="entry name" value="WYL"/>
    <property type="match status" value="1"/>
</dbReference>
<dbReference type="Pfam" id="PF08279">
    <property type="entry name" value="HTH_11"/>
    <property type="match status" value="1"/>
</dbReference>
<dbReference type="Proteomes" id="UP000000845">
    <property type="component" value="Chromosome"/>
</dbReference>
<keyword evidence="2" id="KW-0804">Transcription</keyword>
<sequence length="309" mass="35478">MKIERLLSIIVILLERKKVPAPRLAEIFEVSTRTIYRDIDTLNAAGIPVITYPGVNGGVGILEEFKLEKNLFTSEDLSSLLTGLSSISSAFSSSEITNALIKLKGIIPEKRLKDIEKKTNRIIIDLTPWKNTNNVSSDLKSIKSAMDKNKILTFKYEDRQRKKSTRKIEPYRIILKGNDWYVEGFCILRNDFRYFKLSRISDLKITKKSFAPREIPEAEPENGPIQENIIILRVSVDKSLKGEFTELYGEQCFISEKDSKYVADIPFADNEYSYRILMGFADKCEILEPKNIRNEFISRIKKAAALYKM</sequence>
<dbReference type="STRING" id="526218.Sterm_3646"/>
<dbReference type="Pfam" id="PF25583">
    <property type="entry name" value="WCX"/>
    <property type="match status" value="1"/>
</dbReference>
<dbReference type="InterPro" id="IPR028349">
    <property type="entry name" value="PafC-like"/>
</dbReference>
<keyword evidence="1" id="KW-0805">Transcription regulation</keyword>
<evidence type="ECO:0000313" key="4">
    <source>
        <dbReference type="EMBL" id="ACZ10480.1"/>
    </source>
</evidence>
<dbReference type="Gene3D" id="1.10.10.10">
    <property type="entry name" value="Winged helix-like DNA-binding domain superfamily/Winged helix DNA-binding domain"/>
    <property type="match status" value="1"/>
</dbReference>
<dbReference type="eggNOG" id="COG2378">
    <property type="taxonomic scope" value="Bacteria"/>
</dbReference>
<dbReference type="InterPro" id="IPR013196">
    <property type="entry name" value="HTH_11"/>
</dbReference>
<gene>
    <name evidence="4" type="ordered locus">Sterm_3646</name>
</gene>